<dbReference type="EMBL" id="CP003358">
    <property type="protein sequence ID" value="AGB45449.1"/>
    <property type="molecule type" value="Genomic_DNA"/>
</dbReference>
<proteinExistence type="predicted"/>
<evidence type="ECO:0000313" key="2">
    <source>
        <dbReference type="Proteomes" id="UP000010998"/>
    </source>
</evidence>
<dbReference type="KEGG" id="mam:Mesau_03073"/>
<accession>L0KN82</accession>
<protein>
    <submittedName>
        <fullName evidence="1">Uncharacterized protein</fullName>
    </submittedName>
</protein>
<sequence length="44" mass="5051">MQTRRFPPAEEIGASCSARHLRRFCLFPWHLHSRKGAGKSSNLL</sequence>
<dbReference type="Proteomes" id="UP000010998">
    <property type="component" value="Chromosome"/>
</dbReference>
<keyword evidence="2" id="KW-1185">Reference proteome</keyword>
<name>L0KN82_MESAW</name>
<dbReference type="STRING" id="754035.Mesau_03073"/>
<evidence type="ECO:0000313" key="1">
    <source>
        <dbReference type="EMBL" id="AGB45449.1"/>
    </source>
</evidence>
<dbReference type="AlphaFoldDB" id="L0KN82"/>
<organism evidence="1 2">
    <name type="scientific">Mesorhizobium australicum (strain HAMBI 3006 / LMG 24608 / WSM2073)</name>
    <dbReference type="NCBI Taxonomy" id="754035"/>
    <lineage>
        <taxon>Bacteria</taxon>
        <taxon>Pseudomonadati</taxon>
        <taxon>Pseudomonadota</taxon>
        <taxon>Alphaproteobacteria</taxon>
        <taxon>Hyphomicrobiales</taxon>
        <taxon>Phyllobacteriaceae</taxon>
        <taxon>Mesorhizobium</taxon>
    </lineage>
</organism>
<dbReference type="HOGENOM" id="CLU_3218431_0_0_5"/>
<reference evidence="2" key="1">
    <citation type="submission" date="2012-02" db="EMBL/GenBank/DDBJ databases">
        <title>Complete sequence of Mesorhizobium australicum WSM2073.</title>
        <authorList>
            <person name="Lucas S."/>
            <person name="Han J."/>
            <person name="Lapidus A."/>
            <person name="Cheng J.-F."/>
            <person name="Goodwin L."/>
            <person name="Pitluck S."/>
            <person name="Peters L."/>
            <person name="Gu W."/>
            <person name="Detter J.C."/>
            <person name="Han C."/>
            <person name="Tapia R."/>
            <person name="Land M."/>
            <person name="Hauser L."/>
            <person name="Kyrpides N."/>
            <person name="Ivanova N."/>
            <person name="Pagani I."/>
            <person name="Reeve W.G."/>
            <person name="Howieson J.G."/>
            <person name="Tiwari R.P."/>
            <person name="O'Hara G.W."/>
            <person name="Atkins C.A."/>
            <person name="Ronson C.W."/>
            <person name="Nandasena K.G."/>
            <person name="Woyke T."/>
        </authorList>
    </citation>
    <scope>NUCLEOTIDE SEQUENCE [LARGE SCALE GENOMIC DNA]</scope>
    <source>
        <strain evidence="2">LMG 24608 / HAMBI 3006 / WSM2073</strain>
    </source>
</reference>
<gene>
    <name evidence="1" type="ordered locus">Mesau_03073</name>
</gene>